<reference evidence="2 3" key="1">
    <citation type="journal article" date="2017" name="Elife">
        <title>Extensive horizontal gene transfer in cheese-associated bacteria.</title>
        <authorList>
            <person name="Bonham K.S."/>
            <person name="Wolfe B.E."/>
            <person name="Dutton R.J."/>
        </authorList>
    </citation>
    <scope>NUCLEOTIDE SEQUENCE [LARGE SCALE GENOMIC DNA]</scope>
    <source>
        <strain evidence="2 3">JB182</strain>
    </source>
</reference>
<dbReference type="AlphaFoldDB" id="A0A2N7S1G7"/>
<name>A0A2N7S1G7_9MICC</name>
<feature type="region of interest" description="Disordered" evidence="1">
    <location>
        <begin position="1"/>
        <end position="30"/>
    </location>
</feature>
<dbReference type="Proteomes" id="UP000235739">
    <property type="component" value="Unassembled WGS sequence"/>
</dbReference>
<proteinExistence type="predicted"/>
<dbReference type="RefSeq" id="WP_102598927.1">
    <property type="nucleotide sequence ID" value="NZ_JBQEEN010000077.1"/>
</dbReference>
<organism evidence="2 3">
    <name type="scientific">Glutamicibacter arilaitensis</name>
    <dbReference type="NCBI Taxonomy" id="256701"/>
    <lineage>
        <taxon>Bacteria</taxon>
        <taxon>Bacillati</taxon>
        <taxon>Actinomycetota</taxon>
        <taxon>Actinomycetes</taxon>
        <taxon>Micrococcales</taxon>
        <taxon>Micrococcaceae</taxon>
        <taxon>Glutamicibacter</taxon>
    </lineage>
</organism>
<dbReference type="Pfam" id="PF16259">
    <property type="entry name" value="DUF4913"/>
    <property type="match status" value="1"/>
</dbReference>
<evidence type="ECO:0008006" key="4">
    <source>
        <dbReference type="Google" id="ProtNLM"/>
    </source>
</evidence>
<evidence type="ECO:0000313" key="2">
    <source>
        <dbReference type="EMBL" id="PMQ19967.1"/>
    </source>
</evidence>
<sequence length="144" mass="16873">MNLPDEHDDLGGLNEEPTETATDEPEADPQPEFMFRDAEQWLQELALPNYLRKLGGAGHRWAPNWYDYPEADTLIQLLWEYWEQSRIDGVQAMLVYFRDYFYPLMNVLTSEDGPFHAYDKVMHPELPEPFPVYNAPPSHFPQAK</sequence>
<evidence type="ECO:0000256" key="1">
    <source>
        <dbReference type="SAM" id="MobiDB-lite"/>
    </source>
</evidence>
<evidence type="ECO:0000313" key="3">
    <source>
        <dbReference type="Proteomes" id="UP000235739"/>
    </source>
</evidence>
<gene>
    <name evidence="2" type="ORF">CIK84_15210</name>
</gene>
<comment type="caution">
    <text evidence="2">The sequence shown here is derived from an EMBL/GenBank/DDBJ whole genome shotgun (WGS) entry which is preliminary data.</text>
</comment>
<dbReference type="InterPro" id="IPR032584">
    <property type="entry name" value="DUF4913"/>
</dbReference>
<accession>A0A2N7S1G7</accession>
<dbReference type="EMBL" id="PNQX01000002">
    <property type="protein sequence ID" value="PMQ19967.1"/>
    <property type="molecule type" value="Genomic_DNA"/>
</dbReference>
<protein>
    <recommendedName>
        <fullName evidence="4">DUF4913 domain-containing protein</fullName>
    </recommendedName>
</protein>
<feature type="compositionally biased region" description="Acidic residues" evidence="1">
    <location>
        <begin position="16"/>
        <end position="29"/>
    </location>
</feature>